<dbReference type="OrthoDB" id="5936019at2"/>
<evidence type="ECO:0000256" key="1">
    <source>
        <dbReference type="SAM" id="Phobius"/>
    </source>
</evidence>
<keyword evidence="1" id="KW-0472">Membrane</keyword>
<evidence type="ECO:0000313" key="2">
    <source>
        <dbReference type="EMBL" id="QDA60701.1"/>
    </source>
</evidence>
<reference evidence="2 3" key="1">
    <citation type="submission" date="2019-06" db="EMBL/GenBank/DDBJ databases">
        <authorList>
            <person name="Srinivasan S."/>
        </authorList>
    </citation>
    <scope>NUCLEOTIDE SEQUENCE [LARGE SCALE GENOMIC DNA]</scope>
    <source>
        <strain evidence="2 3">17J68-5</strain>
    </source>
</reference>
<dbReference type="KEGG" id="hyj:FHG12_11565"/>
<feature type="transmembrane region" description="Helical" evidence="1">
    <location>
        <begin position="49"/>
        <end position="71"/>
    </location>
</feature>
<feature type="transmembrane region" description="Helical" evidence="1">
    <location>
        <begin position="21"/>
        <end position="43"/>
    </location>
</feature>
<dbReference type="Proteomes" id="UP000305398">
    <property type="component" value="Chromosome"/>
</dbReference>
<dbReference type="RefSeq" id="WP_139515877.1">
    <property type="nucleotide sequence ID" value="NZ_CP040896.1"/>
</dbReference>
<feature type="transmembrane region" description="Helical" evidence="1">
    <location>
        <begin position="298"/>
        <end position="319"/>
    </location>
</feature>
<dbReference type="EMBL" id="CP040896">
    <property type="protein sequence ID" value="QDA60701.1"/>
    <property type="molecule type" value="Genomic_DNA"/>
</dbReference>
<keyword evidence="3" id="KW-1185">Reference proteome</keyword>
<gene>
    <name evidence="2" type="ORF">FHG12_11565</name>
</gene>
<name>A0A5B7ZZX0_9BACT</name>
<evidence type="ECO:0000313" key="3">
    <source>
        <dbReference type="Proteomes" id="UP000305398"/>
    </source>
</evidence>
<keyword evidence="1" id="KW-0812">Transmembrane</keyword>
<accession>A0A5B7ZZX0</accession>
<organism evidence="2 3">
    <name type="scientific">Hymenobacter jejuensis</name>
    <dbReference type="NCBI Taxonomy" id="2502781"/>
    <lineage>
        <taxon>Bacteria</taxon>
        <taxon>Pseudomonadati</taxon>
        <taxon>Bacteroidota</taxon>
        <taxon>Cytophagia</taxon>
        <taxon>Cytophagales</taxon>
        <taxon>Hymenobacteraceae</taxon>
        <taxon>Hymenobacter</taxon>
    </lineage>
</organism>
<feature type="transmembrane region" description="Helical" evidence="1">
    <location>
        <begin position="268"/>
        <end position="286"/>
    </location>
</feature>
<sequence>MLTVQEPESRQEYGTAKGWRLFIYIFVPPLILLFLAVPIIMWGKNDAQLGFQIGLSALMLGFAGFLVYGLLETIKAKHIITTDKLIYEGILRRKELSLARIKGYRIDQNYTHILPLSSADPKIRIGYTSENYQELQNWLSNRYPDLDVLEKEQDTAKLLENDDLGRTPEEREARLANALRTAKCLNIAGGAVAGWLLVYPQPYKWAIAIGLVLPLLATIALWLHQGVIRLDEKRNSAYPSLAIAILGPSSSLLLRALLDFEILDYAPLWPQAATIAAGAALALFAGSREFIWHNDSRTGLLFSIVIYSALYGFAATTIYNCVFDEGEGTRYEAQVLSKHRTSGKHTTYYLHVSPWGPRSTAEDVTVSHDYYDEVQPSDTIQIHAGSGQLHIPWFMVLE</sequence>
<feature type="transmembrane region" description="Helical" evidence="1">
    <location>
        <begin position="205"/>
        <end position="224"/>
    </location>
</feature>
<proteinExistence type="predicted"/>
<protein>
    <submittedName>
        <fullName evidence="2">Uncharacterized protein</fullName>
    </submittedName>
</protein>
<feature type="transmembrane region" description="Helical" evidence="1">
    <location>
        <begin position="236"/>
        <end position="256"/>
    </location>
</feature>
<feature type="transmembrane region" description="Helical" evidence="1">
    <location>
        <begin position="181"/>
        <end position="199"/>
    </location>
</feature>
<keyword evidence="1" id="KW-1133">Transmembrane helix</keyword>
<dbReference type="AlphaFoldDB" id="A0A5B7ZZX0"/>